<organism evidence="2 3">
    <name type="scientific">Homo sapiens</name>
    <name type="common">Human</name>
    <dbReference type="NCBI Taxonomy" id="9606"/>
    <lineage>
        <taxon>Eukaryota</taxon>
        <taxon>Metazoa</taxon>
        <taxon>Chordata</taxon>
        <taxon>Craniata</taxon>
        <taxon>Vertebrata</taxon>
        <taxon>Euteleostomi</taxon>
        <taxon>Mammalia</taxon>
        <taxon>Eutheria</taxon>
        <taxon>Euarchontoglires</taxon>
        <taxon>Primates</taxon>
        <taxon>Haplorrhini</taxon>
        <taxon>Catarrhini</taxon>
        <taxon>Hominidae</taxon>
        <taxon>Homo</taxon>
    </lineage>
</organism>
<protein>
    <submittedName>
        <fullName evidence="2">Perilipin 5</fullName>
    </submittedName>
</protein>
<evidence type="ECO:0007829" key="4">
    <source>
        <dbReference type="PeptideAtlas" id="K7EIX1"/>
    </source>
</evidence>
<evidence type="ECO:0000256" key="1">
    <source>
        <dbReference type="SAM" id="MobiDB-lite"/>
    </source>
</evidence>
<keyword evidence="4 5" id="KW-1267">Proteomics identification</keyword>
<reference evidence="2" key="1">
    <citation type="journal article" date="2001" name="Nature">
        <title>Initial sequencing and analysis of the human genome.</title>
        <authorList>
            <consortium name="International Human Genome Sequencing Consortium"/>
            <person name="Lander E.S."/>
            <person name="Linton L.M."/>
            <person name="Birren B."/>
            <person name="Nusbaum C."/>
            <person name="Zody M.C."/>
            <person name="Baldwin J."/>
            <person name="Devon K."/>
            <person name="Dewar K."/>
            <person name="Doyle M."/>
            <person name="FitzHugh W."/>
            <person name="Funke R."/>
            <person name="Gage D."/>
            <person name="Harris K."/>
            <person name="Heaford A."/>
            <person name="Howland J."/>
            <person name="Kann L."/>
            <person name="Lehoczky J."/>
            <person name="LeVine R."/>
            <person name="McEwan P."/>
            <person name="McKernan K."/>
            <person name="Meldrim J."/>
            <person name="Mesirov J.P."/>
            <person name="Miranda C."/>
            <person name="Morris W."/>
            <person name="Naylor J."/>
            <person name="Raymond C."/>
            <person name="Rosetti M."/>
            <person name="Santos R."/>
            <person name="Sheridan A."/>
            <person name="Sougnez C."/>
            <person name="Stange-Thomann N."/>
            <person name="Stojanovic N."/>
            <person name="Subramanian A."/>
            <person name="Wyman D."/>
            <person name="Rogers J."/>
            <person name="Sulston J."/>
            <person name="Ainscough R."/>
            <person name="Beck S."/>
            <person name="Bentley D."/>
            <person name="Burton J."/>
            <person name="Clee C."/>
            <person name="Carter N."/>
            <person name="Coulson A."/>
            <person name="Deadman R."/>
            <person name="Deloukas P."/>
            <person name="Dunham A."/>
            <person name="Dunham I."/>
            <person name="Durbin R."/>
            <person name="French L."/>
            <person name="Grafham D."/>
            <person name="Gregory S."/>
            <person name="Hubbard T."/>
            <person name="Humphray S."/>
            <person name="Hunt A."/>
            <person name="Jones M."/>
            <person name="Lloyd C."/>
            <person name="McMurray A."/>
            <person name="Matthews L."/>
            <person name="Mercer S."/>
            <person name="Milne S."/>
            <person name="Mullikin J.C."/>
            <person name="Mungall A."/>
            <person name="Plumb R."/>
            <person name="Ross M."/>
            <person name="Shownkeen R."/>
            <person name="Sims S."/>
            <person name="Waterston R.H."/>
            <person name="Wilson R.K."/>
            <person name="Hillier L.W."/>
            <person name="McPherson J.D."/>
            <person name="Marra M.A."/>
            <person name="Mardis E.R."/>
            <person name="Fulton L.A."/>
            <person name="Chinwalla A.T."/>
            <person name="Pepin K.H."/>
            <person name="Gish W.R."/>
            <person name="Chissoe S.L."/>
            <person name="Wendl M.C."/>
            <person name="Delehaunty K.D."/>
            <person name="Miner T.L."/>
            <person name="Delehaunty A."/>
            <person name="Kramer J.B."/>
            <person name="Cook L.L."/>
            <person name="Fulton R.S."/>
            <person name="Johnson D.L."/>
            <person name="Minx P.J."/>
            <person name="Clifton S.W."/>
            <person name="Hawkins T."/>
            <person name="Branscomb E."/>
            <person name="Predki P."/>
            <person name="Richardson P."/>
            <person name="Wenning S."/>
            <person name="Slezak T."/>
            <person name="Doggett N."/>
            <person name="Cheng J.F."/>
            <person name="Olsen A."/>
            <person name="Lucas S."/>
            <person name="Elkin C."/>
            <person name="Uberbacher E."/>
            <person name="Frazier M."/>
            <person name="Gibbs R.A."/>
            <person name="Muzny D.M."/>
            <person name="Scherer S.E."/>
            <person name="Bouck J.B."/>
            <person name="Sodergren E.J."/>
            <person name="Worley K.C."/>
            <person name="Rives C.M."/>
            <person name="Gorrell J.H."/>
            <person name="Metzker M.L."/>
            <person name="Naylor S.L."/>
            <person name="Kucherlapati R.S."/>
            <person name="Nelson D.L."/>
            <person name="Weinstock G.M."/>
            <person name="Sakaki Y."/>
            <person name="Fujiyama A."/>
            <person name="Hattori M."/>
            <person name="Yada T."/>
            <person name="Toyoda A."/>
            <person name="Itoh T."/>
            <person name="Kawagoe C."/>
            <person name="Watanabe H."/>
            <person name="Totoki Y."/>
            <person name="Taylor T."/>
            <person name="Weissenbach J."/>
            <person name="Heilig R."/>
            <person name="Saurin W."/>
            <person name="Artiguenave F."/>
            <person name="Brottier P."/>
            <person name="Bruls T."/>
            <person name="Pelletier E."/>
            <person name="Robert C."/>
            <person name="Wincker P."/>
            <person name="Smith D.R."/>
            <person name="Doucette-Stamm L."/>
            <person name="Rubenfield M."/>
            <person name="Weinstock K."/>
            <person name="Lee H.M."/>
            <person name="Dubois J."/>
            <person name="Rosenthal A."/>
            <person name="Platzer M."/>
            <person name="Nyakatura G."/>
            <person name="Taudien S."/>
            <person name="Rump A."/>
            <person name="Yang H."/>
            <person name="Yu J."/>
            <person name="Wang J."/>
            <person name="Huang G."/>
            <person name="Gu J."/>
            <person name="Hood L."/>
            <person name="Rowen L."/>
            <person name="Madan A."/>
            <person name="Qin S."/>
            <person name="Davis R.W."/>
            <person name="Federspiel N.A."/>
            <person name="Abola A.P."/>
            <person name="Proctor M.J."/>
            <person name="Myers R.M."/>
            <person name="Schmutz J."/>
            <person name="Dickson M."/>
            <person name="Grimwood J."/>
            <person name="Cox D.R."/>
            <person name="Olson M.V."/>
            <person name="Kaul R."/>
            <person name="Raymond C."/>
            <person name="Shimizu N."/>
            <person name="Kawasaki K."/>
            <person name="Minoshima S."/>
            <person name="Evans G.A."/>
            <person name="Athanasiou M."/>
            <person name="Schultz R."/>
            <person name="Roe B.A."/>
            <person name="Chen F."/>
            <person name="Pan H."/>
            <person name="Ramser J."/>
            <person name="Lehrach H."/>
            <person name="Reinhardt R."/>
            <person name="McCombie W.R."/>
            <person name="de la Bastide M."/>
            <person name="Dedhia N."/>
            <person name="Blocker H."/>
            <person name="Hornischer K."/>
            <person name="Nordsiek G."/>
            <person name="Agarwala R."/>
            <person name="Aravind L."/>
            <person name="Bailey J.A."/>
            <person name="Bateman A."/>
            <person name="Batzoglou S."/>
            <person name="Birney E."/>
            <person name="Bork P."/>
            <person name="Brown D.G."/>
            <person name="Burge C.B."/>
            <person name="Cerutti L."/>
            <person name="Chen H.C."/>
            <person name="Church D."/>
            <person name="Clamp M."/>
            <person name="Copley R.R."/>
            <person name="Doerks T."/>
            <person name="Eddy S.R."/>
            <person name="Eichler E.E."/>
            <person name="Furey T.S."/>
            <person name="Galagan J."/>
            <person name="Gilbert J.G."/>
            <person name="Harmon C."/>
            <person name="Hayashizaki Y."/>
            <person name="Haussler D."/>
            <person name="Hermjakob H."/>
            <person name="Hokamp K."/>
            <person name="Jang W."/>
            <person name="Johnson L.S."/>
            <person name="Jones T.A."/>
            <person name="Kasif S."/>
            <person name="Kaspryzk A."/>
            <person name="Kennedy S."/>
            <person name="Kent W.J."/>
            <person name="Kitts P."/>
            <person name="Koonin E.V."/>
            <person name="Korf I."/>
            <person name="Kulp D."/>
            <person name="Lancet D."/>
            <person name="Lowe T.M."/>
            <person name="McLysaght A."/>
            <person name="Mikkelsen T."/>
            <person name="Moran J.V."/>
            <person name="Mulder N."/>
            <person name="Pollara V.J."/>
            <person name="Ponting C.P."/>
            <person name="Schuler G."/>
            <person name="Schultz J."/>
            <person name="Slater G."/>
            <person name="Smit A.F."/>
            <person name="Stupka E."/>
            <person name="Szustakowski J."/>
            <person name="Thierry-Mieg D."/>
            <person name="Thierry-Mieg J."/>
            <person name="Wagner L."/>
            <person name="Wallis J."/>
            <person name="Wheeler R."/>
            <person name="Williams A."/>
            <person name="Wolf Y.I."/>
            <person name="Wolfe K.H."/>
            <person name="Yang S.P."/>
            <person name="Yeh R.F."/>
            <person name="Collins F."/>
            <person name="Guyer M.S."/>
            <person name="Peterson J."/>
            <person name="Felsenfeld A."/>
            <person name="Wetterstrand K.A."/>
            <person name="Patrinos A."/>
            <person name="Morgan M.J."/>
            <person name="de Jong P."/>
            <person name="Catanese J.J."/>
            <person name="Osoegawa K."/>
            <person name="Shizuya H."/>
            <person name="Choi S."/>
            <person name="Chen Y.J."/>
        </authorList>
    </citation>
    <scope>NUCLEOTIDE SEQUENCE [LARGE SCALE GENOMIC DNA]</scope>
</reference>
<feature type="compositionally biased region" description="Polar residues" evidence="1">
    <location>
        <begin position="39"/>
        <end position="49"/>
    </location>
</feature>
<dbReference type="ChiTaRS" id="PLIN5">
    <property type="organism name" value="human"/>
</dbReference>
<reference evidence="2 3" key="2">
    <citation type="journal article" date="2004" name="Nature">
        <title>The DNA sequence and biology of human chromosome 19.</title>
        <authorList>
            <person name="Grimwood J."/>
            <person name="Gordon L.A."/>
            <person name="Olsen A."/>
            <person name="Terry A."/>
            <person name="Schmutz J."/>
            <person name="Lamerdin J."/>
            <person name="Hellsten U."/>
            <person name="Goodstein D."/>
            <person name="Couronne O."/>
            <person name="Tran-Gyamfi M."/>
            <person name="Aerts A."/>
            <person name="Altherr M."/>
            <person name="Ashworth L."/>
            <person name="Bajorek E."/>
            <person name="Black S."/>
            <person name="Branscomb E."/>
            <person name="Caenepeel S."/>
            <person name="Carrano A."/>
            <person name="Caoile C."/>
            <person name="Chan Y.M."/>
            <person name="Christensen M."/>
            <person name="Cleland C.A."/>
            <person name="Copeland A."/>
            <person name="Dalin E."/>
            <person name="Dehal P."/>
            <person name="Denys M."/>
            <person name="Detter J.C."/>
            <person name="Escobar J."/>
            <person name="Flowers D."/>
            <person name="Fotopulos D."/>
            <person name="Garcia C."/>
            <person name="Georgescu A.M."/>
            <person name="Glavina T."/>
            <person name="Gomez M."/>
            <person name="Gonzales E."/>
            <person name="Groza M."/>
            <person name="Hammon N."/>
            <person name="Hawkins T."/>
            <person name="Haydu L."/>
            <person name="Ho I."/>
            <person name="Huang W."/>
            <person name="Israni S."/>
            <person name="Jett J."/>
            <person name="Kadner K."/>
            <person name="Kimball H."/>
            <person name="Kobayashi A."/>
            <person name="Larionov V."/>
            <person name="Leem S.H."/>
            <person name="Lopez F."/>
            <person name="Lou Y."/>
            <person name="Lowry S."/>
            <person name="Malfatti S."/>
            <person name="Martinez D."/>
            <person name="McCready P."/>
            <person name="Medina C."/>
            <person name="Morgan J."/>
            <person name="Nelson K."/>
            <person name="Nolan M."/>
            <person name="Ovcharenko I."/>
            <person name="Pitluck S."/>
            <person name="Pollard M."/>
            <person name="Popkie A.P."/>
            <person name="Predki P."/>
            <person name="Quan G."/>
            <person name="Ramirez L."/>
            <person name="Rash S."/>
            <person name="Retterer J."/>
            <person name="Rodriguez A."/>
            <person name="Rogers S."/>
            <person name="Salamov A."/>
            <person name="Salazar A."/>
            <person name="She X."/>
            <person name="Smith D."/>
            <person name="Slezak T."/>
            <person name="Solovyev V."/>
            <person name="Thayer N."/>
            <person name="Tice H."/>
            <person name="Tsai M."/>
            <person name="Ustaszewska A."/>
            <person name="Vo N."/>
            <person name="Wagner M."/>
            <person name="Wheeler J."/>
            <person name="Wu K."/>
            <person name="Xie G."/>
            <person name="Yang J."/>
            <person name="Dubchak I."/>
            <person name="Furey T.S."/>
            <person name="DeJong P."/>
            <person name="Dickson M."/>
            <person name="Gordon D."/>
            <person name="Eichler E.E."/>
            <person name="Pennacchio L.A."/>
            <person name="Richardson P."/>
            <person name="Stubbs L."/>
            <person name="Rokhsar D.S."/>
            <person name="Myers R.M."/>
            <person name="Rubin E.M."/>
            <person name="Lucas S.M."/>
        </authorList>
    </citation>
    <scope>NUCLEOTIDE SEQUENCE [LARGE SCALE GENOMIC DNA]</scope>
</reference>
<proteinExistence type="evidence at protein level"/>
<evidence type="ECO:0000313" key="3">
    <source>
        <dbReference type="Proteomes" id="UP000005640"/>
    </source>
</evidence>
<dbReference type="Proteomes" id="UP000005640">
    <property type="component" value="Chromosome 19"/>
</dbReference>
<dbReference type="UCSC" id="uc060rxw.1">
    <property type="organism name" value="human"/>
</dbReference>
<dbReference type="Bgee" id="ENSG00000214456">
    <property type="expression patterns" value="Expressed in right lobe of liver and 171 other cell types or tissues"/>
</dbReference>
<dbReference type="AlphaFoldDB" id="K7EIX1"/>
<dbReference type="Ensembl" id="ENST00000592610.1">
    <property type="protein sequence ID" value="ENSP00000464926.1"/>
    <property type="gene ID" value="ENSG00000214456.8"/>
</dbReference>
<dbReference type="HOGENOM" id="CLU_2978483_0_0_1"/>
<dbReference type="VEuPathDB" id="HostDB:ENSG00000214456"/>
<keyword evidence="3" id="KW-1185">Reference proteome</keyword>
<dbReference type="HGNC" id="HGNC:33196">
    <property type="gene designation" value="PLIN5"/>
</dbReference>
<gene>
    <name evidence="2" type="primary">PLIN5</name>
</gene>
<name>K7EIX1_HUMAN</name>
<accession>K7EIX1</accession>
<evidence type="ECO:0000313" key="2">
    <source>
        <dbReference type="Ensembl" id="ENSP00000464926.1"/>
    </source>
</evidence>
<reference evidence="2" key="3">
    <citation type="journal article" date="2004" name="Nature">
        <title>Finishing the euchromatic sequence of the human genome.</title>
        <authorList>
            <consortium name="International Human Genome Sequencing Consortium"/>
        </authorList>
    </citation>
    <scope>NUCLEOTIDE SEQUENCE [LARGE SCALE GENOMIC DNA]</scope>
</reference>
<reference evidence="2" key="4">
    <citation type="submission" date="2025-05" db="UniProtKB">
        <authorList>
            <consortium name="Ensembl"/>
        </authorList>
    </citation>
    <scope>IDENTIFICATION</scope>
</reference>
<evidence type="ECO:0007829" key="5">
    <source>
        <dbReference type="ProteomicsDB" id="K7EIX1"/>
    </source>
</evidence>
<dbReference type="OpenTargets" id="ENSG00000214456"/>
<dbReference type="ExpressionAtlas" id="K7EIX1">
    <property type="expression patterns" value="baseline and differential"/>
</dbReference>
<dbReference type="GeneTree" id="ENSGT00950000182920"/>
<dbReference type="Antibodypedia" id="23670">
    <property type="antibodies" value="177 antibodies from 16 providers"/>
</dbReference>
<dbReference type="Ensembl" id="ENST00000586133.1">
    <property type="protein sequence ID" value="ENSP00000468027.1"/>
    <property type="gene ID" value="ENSG00000214456.8"/>
</dbReference>
<feature type="compositionally biased region" description="Polar residues" evidence="1">
    <location>
        <begin position="10"/>
        <end position="20"/>
    </location>
</feature>
<dbReference type="EMBL" id="AC011498">
    <property type="status" value="NOT_ANNOTATED_CDS"/>
    <property type="molecule type" value="Genomic_DNA"/>
</dbReference>
<sequence>MSEEEAAQIPRSSVWEQDQQVRAAPPMEQGQKVLCGTVPSRSVSGQVSRPTPLLAGKT</sequence>
<dbReference type="OrthoDB" id="376826at2759"/>
<feature type="region of interest" description="Disordered" evidence="1">
    <location>
        <begin position="1"/>
        <end position="58"/>
    </location>
</feature>